<dbReference type="EMBL" id="CAMXCT010002435">
    <property type="protein sequence ID" value="CAI3998131.1"/>
    <property type="molecule type" value="Genomic_DNA"/>
</dbReference>
<evidence type="ECO:0000313" key="1">
    <source>
        <dbReference type="EMBL" id="CAI3998131.1"/>
    </source>
</evidence>
<sequence length="147" mass="16485">MDGRQSALRRMAGGILESEQYCTEPSHSGNQCRKDLHLFCCVCHRWIQWVGGSRFSSSFNEENIRERQASIIQGGLAARSEQSRCLASTTGAPMTKITLVLLLPYVQQLAMRTCCARCLNSSFDDLDSDMYSSRFQVTEQLEACSSK</sequence>
<proteinExistence type="predicted"/>
<evidence type="ECO:0000313" key="3">
    <source>
        <dbReference type="Proteomes" id="UP001152797"/>
    </source>
</evidence>
<name>A0A9P1CVF9_9DINO</name>
<dbReference type="AlphaFoldDB" id="A0A9P1CVF9"/>
<accession>A0A9P1CVF9</accession>
<gene>
    <name evidence="1" type="ORF">C1SCF055_LOCUS24452</name>
</gene>
<dbReference type="Proteomes" id="UP001152797">
    <property type="component" value="Unassembled WGS sequence"/>
</dbReference>
<reference evidence="1" key="1">
    <citation type="submission" date="2022-10" db="EMBL/GenBank/DDBJ databases">
        <authorList>
            <person name="Chen Y."/>
            <person name="Dougan E. K."/>
            <person name="Chan C."/>
            <person name="Rhodes N."/>
            <person name="Thang M."/>
        </authorList>
    </citation>
    <scope>NUCLEOTIDE SEQUENCE</scope>
</reference>
<dbReference type="EMBL" id="CAMXCT020002435">
    <property type="protein sequence ID" value="CAL1151506.1"/>
    <property type="molecule type" value="Genomic_DNA"/>
</dbReference>
<dbReference type="EMBL" id="CAMXCT030002435">
    <property type="protein sequence ID" value="CAL4785443.1"/>
    <property type="molecule type" value="Genomic_DNA"/>
</dbReference>
<evidence type="ECO:0000313" key="2">
    <source>
        <dbReference type="EMBL" id="CAL4785443.1"/>
    </source>
</evidence>
<protein>
    <submittedName>
        <fullName evidence="1">Uncharacterized protein</fullName>
    </submittedName>
</protein>
<keyword evidence="3" id="KW-1185">Reference proteome</keyword>
<comment type="caution">
    <text evidence="1">The sequence shown here is derived from an EMBL/GenBank/DDBJ whole genome shotgun (WGS) entry which is preliminary data.</text>
</comment>
<organism evidence="1">
    <name type="scientific">Cladocopium goreaui</name>
    <dbReference type="NCBI Taxonomy" id="2562237"/>
    <lineage>
        <taxon>Eukaryota</taxon>
        <taxon>Sar</taxon>
        <taxon>Alveolata</taxon>
        <taxon>Dinophyceae</taxon>
        <taxon>Suessiales</taxon>
        <taxon>Symbiodiniaceae</taxon>
        <taxon>Cladocopium</taxon>
    </lineage>
</organism>
<reference evidence="2 3" key="2">
    <citation type="submission" date="2024-05" db="EMBL/GenBank/DDBJ databases">
        <authorList>
            <person name="Chen Y."/>
            <person name="Shah S."/>
            <person name="Dougan E. K."/>
            <person name="Thang M."/>
            <person name="Chan C."/>
        </authorList>
    </citation>
    <scope>NUCLEOTIDE SEQUENCE [LARGE SCALE GENOMIC DNA]</scope>
</reference>